<keyword evidence="1" id="KW-0175">Coiled coil</keyword>
<protein>
    <submittedName>
        <fullName evidence="3">Uncharacterized protein</fullName>
    </submittedName>
</protein>
<feature type="coiled-coil region" evidence="1">
    <location>
        <begin position="179"/>
        <end position="234"/>
    </location>
</feature>
<keyword evidence="4" id="KW-1185">Reference proteome</keyword>
<feature type="compositionally biased region" description="Low complexity" evidence="2">
    <location>
        <begin position="597"/>
        <end position="606"/>
    </location>
</feature>
<accession>S8EFG6</accession>
<gene>
    <name evidence="3" type="ORF">FOMPIDRAFT_1115529</name>
</gene>
<feature type="region of interest" description="Disordered" evidence="2">
    <location>
        <begin position="451"/>
        <end position="513"/>
    </location>
</feature>
<evidence type="ECO:0000256" key="1">
    <source>
        <dbReference type="SAM" id="Coils"/>
    </source>
</evidence>
<evidence type="ECO:0000313" key="4">
    <source>
        <dbReference type="Proteomes" id="UP000015241"/>
    </source>
</evidence>
<dbReference type="HOGENOM" id="CLU_407744_0_0_1"/>
<reference evidence="3 4" key="1">
    <citation type="journal article" date="2012" name="Science">
        <title>The Paleozoic origin of enzymatic lignin decomposition reconstructed from 31 fungal genomes.</title>
        <authorList>
            <person name="Floudas D."/>
            <person name="Binder M."/>
            <person name="Riley R."/>
            <person name="Barry K."/>
            <person name="Blanchette R.A."/>
            <person name="Henrissat B."/>
            <person name="Martinez A.T."/>
            <person name="Otillar R."/>
            <person name="Spatafora J.W."/>
            <person name="Yadav J.S."/>
            <person name="Aerts A."/>
            <person name="Benoit I."/>
            <person name="Boyd A."/>
            <person name="Carlson A."/>
            <person name="Copeland A."/>
            <person name="Coutinho P.M."/>
            <person name="de Vries R.P."/>
            <person name="Ferreira P."/>
            <person name="Findley K."/>
            <person name="Foster B."/>
            <person name="Gaskell J."/>
            <person name="Glotzer D."/>
            <person name="Gorecki P."/>
            <person name="Heitman J."/>
            <person name="Hesse C."/>
            <person name="Hori C."/>
            <person name="Igarashi K."/>
            <person name="Jurgens J.A."/>
            <person name="Kallen N."/>
            <person name="Kersten P."/>
            <person name="Kohler A."/>
            <person name="Kuees U."/>
            <person name="Kumar T.K.A."/>
            <person name="Kuo A."/>
            <person name="LaButti K."/>
            <person name="Larrondo L.F."/>
            <person name="Lindquist E."/>
            <person name="Ling A."/>
            <person name="Lombard V."/>
            <person name="Lucas S."/>
            <person name="Lundell T."/>
            <person name="Martin R."/>
            <person name="McLaughlin D.J."/>
            <person name="Morgenstern I."/>
            <person name="Morin E."/>
            <person name="Murat C."/>
            <person name="Nagy L.G."/>
            <person name="Nolan M."/>
            <person name="Ohm R.A."/>
            <person name="Patyshakuliyeva A."/>
            <person name="Rokas A."/>
            <person name="Ruiz-Duenas F.J."/>
            <person name="Sabat G."/>
            <person name="Salamov A."/>
            <person name="Samejima M."/>
            <person name="Schmutz J."/>
            <person name="Slot J.C."/>
            <person name="St John F."/>
            <person name="Stenlid J."/>
            <person name="Sun H."/>
            <person name="Sun S."/>
            <person name="Syed K."/>
            <person name="Tsang A."/>
            <person name="Wiebenga A."/>
            <person name="Young D."/>
            <person name="Pisabarro A."/>
            <person name="Eastwood D.C."/>
            <person name="Martin F."/>
            <person name="Cullen D."/>
            <person name="Grigoriev I.V."/>
            <person name="Hibbett D.S."/>
        </authorList>
    </citation>
    <scope>NUCLEOTIDE SEQUENCE</scope>
    <source>
        <strain evidence="4">FP-58527</strain>
    </source>
</reference>
<dbReference type="InParanoid" id="S8EFG6"/>
<evidence type="ECO:0000313" key="3">
    <source>
        <dbReference type="EMBL" id="EPT03747.1"/>
    </source>
</evidence>
<sequence length="620" mass="67815">MAFDAAKPSQLAPRAEYATPGYSRSASVRRQITFLQSQLDSVKGEKEDAMKRLQTVKDTAKLSLEKSSQIIGNLEIVMNELKCKSQASFEVMSNAQSSFPDIQQLRDTVSDAMQKLVDARNRVTELESAQVVDRAALQASSHSLTNAGRLNKVSASVSLLNCACLLRPAAVLADLQARREKDVEKLGQLTGELQELKSREAVALKGAESRDSQCQQLLQNLSTTEHALEAVQAESDIRKEKYVHRFPRKHGATYIALEERFEDQSITLRMTRESNGDLQERLITAEAAHALQNIASQLDLTIKGQEGQISASMKVYEERFKNQEELYRSRVDAEEERASRAEYDLATSRAMVQTLQENLTAITAEGQTLREQLSNSSLPDLTALEEAAALRHRNEEEKRFINTLVQTSQAIHEEEVITKGNELRRRENMVKELRAKIHILEASLAKHLKAQAQAQAKMPPPAVENKSMINPSAWTSSCPNSSPPASGPQAPDRDVPATNVESTPATSRAPARSIPAAMLAGPATVTPVPNGNFSDQGNAVLKGLKTPPANRIFALNPAASSAVLQPAFSKLAMESSDDIAEIEIPLATVSRKREAAEASQKAAASANTSKPPPKRLVCPF</sequence>
<organism evidence="3 4">
    <name type="scientific">Fomitopsis schrenkii</name>
    <name type="common">Brown rot fungus</name>
    <dbReference type="NCBI Taxonomy" id="2126942"/>
    <lineage>
        <taxon>Eukaryota</taxon>
        <taxon>Fungi</taxon>
        <taxon>Dikarya</taxon>
        <taxon>Basidiomycota</taxon>
        <taxon>Agaricomycotina</taxon>
        <taxon>Agaricomycetes</taxon>
        <taxon>Polyporales</taxon>
        <taxon>Fomitopsis</taxon>
    </lineage>
</organism>
<dbReference type="STRING" id="743788.S8EFG6"/>
<feature type="coiled-coil region" evidence="1">
    <location>
        <begin position="102"/>
        <end position="129"/>
    </location>
</feature>
<dbReference type="Proteomes" id="UP000015241">
    <property type="component" value="Unassembled WGS sequence"/>
</dbReference>
<feature type="region of interest" description="Disordered" evidence="2">
    <location>
        <begin position="592"/>
        <end position="620"/>
    </location>
</feature>
<evidence type="ECO:0000256" key="2">
    <source>
        <dbReference type="SAM" id="MobiDB-lite"/>
    </source>
</evidence>
<name>S8EFG6_FOMSC</name>
<feature type="compositionally biased region" description="Polar residues" evidence="2">
    <location>
        <begin position="467"/>
        <end position="480"/>
    </location>
</feature>
<dbReference type="AlphaFoldDB" id="S8EFG6"/>
<dbReference type="eggNOG" id="ENOG502SV0Q">
    <property type="taxonomic scope" value="Eukaryota"/>
</dbReference>
<dbReference type="OrthoDB" id="3246510at2759"/>
<feature type="region of interest" description="Disordered" evidence="2">
    <location>
        <begin position="1"/>
        <end position="25"/>
    </location>
</feature>
<feature type="coiled-coil region" evidence="1">
    <location>
        <begin position="32"/>
        <end position="59"/>
    </location>
</feature>
<proteinExistence type="predicted"/>
<feature type="coiled-coil region" evidence="1">
    <location>
        <begin position="423"/>
        <end position="450"/>
    </location>
</feature>
<dbReference type="EMBL" id="KE504129">
    <property type="protein sequence ID" value="EPT03747.1"/>
    <property type="molecule type" value="Genomic_DNA"/>
</dbReference>